<dbReference type="Pfam" id="PF02746">
    <property type="entry name" value="MR_MLE_N"/>
    <property type="match status" value="1"/>
</dbReference>
<proteinExistence type="predicted"/>
<dbReference type="Pfam" id="PF13378">
    <property type="entry name" value="MR_MLE_C"/>
    <property type="match status" value="1"/>
</dbReference>
<organism evidence="5 6">
    <name type="scientific">Roseicella frigidaeris</name>
    <dbReference type="NCBI Taxonomy" id="2230885"/>
    <lineage>
        <taxon>Bacteria</taxon>
        <taxon>Pseudomonadati</taxon>
        <taxon>Pseudomonadota</taxon>
        <taxon>Alphaproteobacteria</taxon>
        <taxon>Acetobacterales</taxon>
        <taxon>Roseomonadaceae</taxon>
        <taxon>Roseicella</taxon>
    </lineage>
</organism>
<dbReference type="PROSITE" id="PS00908">
    <property type="entry name" value="MR_MLE_1"/>
    <property type="match status" value="1"/>
</dbReference>
<evidence type="ECO:0000313" key="5">
    <source>
        <dbReference type="EMBL" id="RAI60328.1"/>
    </source>
</evidence>
<dbReference type="SMART" id="SM00922">
    <property type="entry name" value="MR_MLE"/>
    <property type="match status" value="1"/>
</dbReference>
<dbReference type="InterPro" id="IPR036849">
    <property type="entry name" value="Enolase-like_C_sf"/>
</dbReference>
<evidence type="ECO:0000259" key="4">
    <source>
        <dbReference type="SMART" id="SM00922"/>
    </source>
</evidence>
<evidence type="ECO:0000256" key="3">
    <source>
        <dbReference type="ARBA" id="ARBA00022842"/>
    </source>
</evidence>
<dbReference type="InterPro" id="IPR046945">
    <property type="entry name" value="RHMD-like"/>
</dbReference>
<dbReference type="AlphaFoldDB" id="A0A327MJJ1"/>
<dbReference type="InterPro" id="IPR029065">
    <property type="entry name" value="Enolase_C-like"/>
</dbReference>
<gene>
    <name evidence="5" type="ORF">DOO78_04460</name>
</gene>
<reference evidence="6" key="1">
    <citation type="submission" date="2018-06" db="EMBL/GenBank/DDBJ databases">
        <authorList>
            <person name="Khan S.A."/>
        </authorList>
    </citation>
    <scope>NUCLEOTIDE SEQUENCE [LARGE SCALE GENOMIC DNA]</scope>
    <source>
        <strain evidence="6">DB-1506</strain>
    </source>
</reference>
<dbReference type="PANTHER" id="PTHR13794:SF58">
    <property type="entry name" value="MITOCHONDRIAL ENOLASE SUPERFAMILY MEMBER 1"/>
    <property type="match status" value="1"/>
</dbReference>
<dbReference type="EMBL" id="QLIX01000002">
    <property type="protein sequence ID" value="RAI60328.1"/>
    <property type="molecule type" value="Genomic_DNA"/>
</dbReference>
<dbReference type="GO" id="GO:0009063">
    <property type="term" value="P:amino acid catabolic process"/>
    <property type="evidence" value="ECO:0007669"/>
    <property type="project" value="InterPro"/>
</dbReference>
<keyword evidence="3" id="KW-0460">Magnesium</keyword>
<feature type="domain" description="Mandelate racemase/muconate lactonizing enzyme C-terminal" evidence="4">
    <location>
        <begin position="147"/>
        <end position="240"/>
    </location>
</feature>
<accession>A0A327MJJ1</accession>
<dbReference type="Gene3D" id="3.30.390.10">
    <property type="entry name" value="Enolase-like, N-terminal domain"/>
    <property type="match status" value="1"/>
</dbReference>
<keyword evidence="6" id="KW-1185">Reference proteome</keyword>
<dbReference type="GO" id="GO:0000287">
    <property type="term" value="F:magnesium ion binding"/>
    <property type="evidence" value="ECO:0007669"/>
    <property type="project" value="TreeGrafter"/>
</dbReference>
<dbReference type="Proteomes" id="UP000249065">
    <property type="component" value="Unassembled WGS sequence"/>
</dbReference>
<evidence type="ECO:0000313" key="6">
    <source>
        <dbReference type="Proteomes" id="UP000249065"/>
    </source>
</evidence>
<dbReference type="GO" id="GO:0016836">
    <property type="term" value="F:hydro-lyase activity"/>
    <property type="evidence" value="ECO:0007669"/>
    <property type="project" value="TreeGrafter"/>
</dbReference>
<protein>
    <submittedName>
        <fullName evidence="5">Mandelate racemase/muconate lactonizing enzyme family protein</fullName>
    </submittedName>
</protein>
<evidence type="ECO:0000256" key="1">
    <source>
        <dbReference type="ARBA" id="ARBA00001946"/>
    </source>
</evidence>
<dbReference type="CDD" id="cd03316">
    <property type="entry name" value="MR_like"/>
    <property type="match status" value="1"/>
</dbReference>
<dbReference type="SUPFAM" id="SSF51604">
    <property type="entry name" value="Enolase C-terminal domain-like"/>
    <property type="match status" value="1"/>
</dbReference>
<dbReference type="Gene3D" id="3.20.20.120">
    <property type="entry name" value="Enolase-like C-terminal domain"/>
    <property type="match status" value="1"/>
</dbReference>
<dbReference type="PANTHER" id="PTHR13794">
    <property type="entry name" value="ENOLASE SUPERFAMILY, MANDELATE RACEMASE"/>
    <property type="match status" value="1"/>
</dbReference>
<dbReference type="GO" id="GO:0016052">
    <property type="term" value="P:carbohydrate catabolic process"/>
    <property type="evidence" value="ECO:0007669"/>
    <property type="project" value="TreeGrafter"/>
</dbReference>
<dbReference type="InterPro" id="IPR013341">
    <property type="entry name" value="Mandelate_racemase_N_dom"/>
</dbReference>
<comment type="cofactor">
    <cofactor evidence="1">
        <name>Mg(2+)</name>
        <dbReference type="ChEBI" id="CHEBI:18420"/>
    </cofactor>
</comment>
<evidence type="ECO:0000256" key="2">
    <source>
        <dbReference type="ARBA" id="ARBA00022723"/>
    </source>
</evidence>
<dbReference type="OrthoDB" id="7511553at2"/>
<dbReference type="RefSeq" id="WP_111468514.1">
    <property type="nucleotide sequence ID" value="NZ_QLIX01000002.1"/>
</dbReference>
<comment type="caution">
    <text evidence="5">The sequence shown here is derived from an EMBL/GenBank/DDBJ whole genome shotgun (WGS) entry which is preliminary data.</text>
</comment>
<dbReference type="SFLD" id="SFLDS00001">
    <property type="entry name" value="Enolase"/>
    <property type="match status" value="1"/>
</dbReference>
<name>A0A327MJJ1_9PROT</name>
<dbReference type="InterPro" id="IPR018110">
    <property type="entry name" value="Mandel_Rmase/mucon_lact_enz_CS"/>
</dbReference>
<dbReference type="SUPFAM" id="SSF54826">
    <property type="entry name" value="Enolase N-terminal domain-like"/>
    <property type="match status" value="1"/>
</dbReference>
<keyword evidence="2" id="KW-0479">Metal-binding</keyword>
<dbReference type="InterPro" id="IPR013342">
    <property type="entry name" value="Mandelate_racemase_C"/>
</dbReference>
<sequence>MRITAVTGHILSSPFTYGGPPGPGGNLHLRDIDTLLVRVETDAGITGWGEAFGFNLVRTTRQALTELIAPVCQGEAVADIAGLMRRLQRRLHNFGRNGAVTFALSGLDIALWDIAAKAAGKPLHALLGGARRERVPAYASLLRYGEAGHVARNTAEAIRRGYRRIKLHEVDLGCIRAAREAAPAEVPLMLDINCAWDSVDQAVGFCRAVQGMNVRWVEEPVWPPEDFAAIAAVRRAGGTGIAAGECLGSPESIGTMLAAGAVDVVQPSVTKVGGLSAMLAVRDLAARHGAALVPHCPYYGPGLLASLHVLACAAVEEPLEYYFADLAQPPYPALIPREGFVAVPQGPGLGLEIDPAVLAGAG</sequence>
<dbReference type="InterPro" id="IPR029017">
    <property type="entry name" value="Enolase-like_N"/>
</dbReference>